<evidence type="ECO:0000256" key="5">
    <source>
        <dbReference type="SAM" id="MobiDB-lite"/>
    </source>
</evidence>
<dbReference type="SUPFAM" id="SSF88946">
    <property type="entry name" value="Sigma2 domain of RNA polymerase sigma factors"/>
    <property type="match status" value="1"/>
</dbReference>
<dbReference type="Pfam" id="PF04542">
    <property type="entry name" value="Sigma70_r2"/>
    <property type="match status" value="1"/>
</dbReference>
<evidence type="ECO:0000259" key="6">
    <source>
        <dbReference type="Pfam" id="PF04542"/>
    </source>
</evidence>
<keyword evidence="4" id="KW-0804">Transcription</keyword>
<keyword evidence="3" id="KW-0238">DNA-binding</keyword>
<feature type="domain" description="RNA polymerase sigma-70 region 2" evidence="6">
    <location>
        <begin position="22"/>
        <end position="66"/>
    </location>
</feature>
<evidence type="ECO:0000256" key="1">
    <source>
        <dbReference type="ARBA" id="ARBA00023015"/>
    </source>
</evidence>
<evidence type="ECO:0000256" key="2">
    <source>
        <dbReference type="ARBA" id="ARBA00023082"/>
    </source>
</evidence>
<evidence type="ECO:0000256" key="4">
    <source>
        <dbReference type="ARBA" id="ARBA00023163"/>
    </source>
</evidence>
<feature type="compositionally biased region" description="Low complexity" evidence="5">
    <location>
        <begin position="74"/>
        <end position="95"/>
    </location>
</feature>
<dbReference type="InterPro" id="IPR039425">
    <property type="entry name" value="RNA_pol_sigma-70-like"/>
</dbReference>
<dbReference type="EMBL" id="JBHTEY010000004">
    <property type="protein sequence ID" value="MFC7615012.1"/>
    <property type="molecule type" value="Genomic_DNA"/>
</dbReference>
<dbReference type="PANTHER" id="PTHR43133">
    <property type="entry name" value="RNA POLYMERASE ECF-TYPE SIGMA FACTO"/>
    <property type="match status" value="1"/>
</dbReference>
<dbReference type="Proteomes" id="UP001596512">
    <property type="component" value="Unassembled WGS sequence"/>
</dbReference>
<keyword evidence="8" id="KW-1185">Reference proteome</keyword>
<name>A0ABW2TMM6_9PSEU</name>
<proteinExistence type="predicted"/>
<protein>
    <submittedName>
        <fullName evidence="7">RNA polymerase sigma factor</fullName>
    </submittedName>
</protein>
<keyword evidence="1" id="KW-0805">Transcription regulation</keyword>
<dbReference type="InterPro" id="IPR007627">
    <property type="entry name" value="RNA_pol_sigma70_r2"/>
</dbReference>
<dbReference type="PANTHER" id="PTHR43133:SF8">
    <property type="entry name" value="RNA POLYMERASE SIGMA FACTOR HI_1459-RELATED"/>
    <property type="match status" value="1"/>
</dbReference>
<gene>
    <name evidence="7" type="ORF">ACFQV2_17305</name>
</gene>
<keyword evidence="2" id="KW-0731">Sigma factor</keyword>
<dbReference type="Gene3D" id="1.10.1740.10">
    <property type="match status" value="1"/>
</dbReference>
<feature type="compositionally biased region" description="Low complexity" evidence="5">
    <location>
        <begin position="124"/>
        <end position="134"/>
    </location>
</feature>
<evidence type="ECO:0000256" key="3">
    <source>
        <dbReference type="ARBA" id="ARBA00023125"/>
    </source>
</evidence>
<feature type="region of interest" description="Disordered" evidence="5">
    <location>
        <begin position="62"/>
        <end position="134"/>
    </location>
</feature>
<organism evidence="7 8">
    <name type="scientific">Actinokineospora soli</name>
    <dbReference type="NCBI Taxonomy" id="1048753"/>
    <lineage>
        <taxon>Bacteria</taxon>
        <taxon>Bacillati</taxon>
        <taxon>Actinomycetota</taxon>
        <taxon>Actinomycetes</taxon>
        <taxon>Pseudonocardiales</taxon>
        <taxon>Pseudonocardiaceae</taxon>
        <taxon>Actinokineospora</taxon>
    </lineage>
</organism>
<comment type="caution">
    <text evidence="7">The sequence shown here is derived from an EMBL/GenBank/DDBJ whole genome shotgun (WGS) entry which is preliminary data.</text>
</comment>
<evidence type="ECO:0000313" key="7">
    <source>
        <dbReference type="EMBL" id="MFC7615012.1"/>
    </source>
</evidence>
<dbReference type="InterPro" id="IPR013325">
    <property type="entry name" value="RNA_pol_sigma_r2"/>
</dbReference>
<feature type="compositionally biased region" description="Basic residues" evidence="5">
    <location>
        <begin position="96"/>
        <end position="114"/>
    </location>
</feature>
<sequence>MEPDADLVVAAVAGDREAFTALYHRHRGAVTGFLTRAVGDPHLAEDLAQDAFVTALRTLKTLRSPRASGPGCSPSPTAPRSTTSAAAPRSRSASCRSRRRPRSPRTRPRPRASRRAWCGRPRRAWSPVSSRSSS</sequence>
<reference evidence="8" key="1">
    <citation type="journal article" date="2019" name="Int. J. Syst. Evol. Microbiol.">
        <title>The Global Catalogue of Microorganisms (GCM) 10K type strain sequencing project: providing services to taxonomists for standard genome sequencing and annotation.</title>
        <authorList>
            <consortium name="The Broad Institute Genomics Platform"/>
            <consortium name="The Broad Institute Genome Sequencing Center for Infectious Disease"/>
            <person name="Wu L."/>
            <person name="Ma J."/>
        </authorList>
    </citation>
    <scope>NUCLEOTIDE SEQUENCE [LARGE SCALE GENOMIC DNA]</scope>
    <source>
        <strain evidence="8">JCM 17695</strain>
    </source>
</reference>
<evidence type="ECO:0000313" key="8">
    <source>
        <dbReference type="Proteomes" id="UP001596512"/>
    </source>
</evidence>
<accession>A0ABW2TMM6</accession>